<accession>A0A438IZL6</accession>
<evidence type="ECO:0000313" key="2">
    <source>
        <dbReference type="EMBL" id="RVX02133.1"/>
    </source>
</evidence>
<evidence type="ECO:0000256" key="1">
    <source>
        <dbReference type="SAM" id="Phobius"/>
    </source>
</evidence>
<name>A0A438IZL6_VITVI</name>
<dbReference type="PANTHER" id="PTHR33116:SF78">
    <property type="entry name" value="OS12G0587133 PROTEIN"/>
    <property type="match status" value="1"/>
</dbReference>
<gene>
    <name evidence="2" type="primary">VvCHDp000001_754</name>
    <name evidence="2" type="ORF">CK203_025323</name>
</gene>
<dbReference type="EMBL" id="QGNW01000072">
    <property type="protein sequence ID" value="RVX02133.1"/>
    <property type="molecule type" value="Genomic_DNA"/>
</dbReference>
<keyword evidence="1" id="KW-1133">Transmembrane helix</keyword>
<protein>
    <submittedName>
        <fullName evidence="2">Putative ribonuclease H protein</fullName>
    </submittedName>
</protein>
<reference evidence="2 3" key="1">
    <citation type="journal article" date="2018" name="PLoS Genet.">
        <title>Population sequencing reveals clonal diversity and ancestral inbreeding in the grapevine cultivar Chardonnay.</title>
        <authorList>
            <person name="Roach M.J."/>
            <person name="Johnson D.L."/>
            <person name="Bohlmann J."/>
            <person name="van Vuuren H.J."/>
            <person name="Jones S.J."/>
            <person name="Pretorius I.S."/>
            <person name="Schmidt S.A."/>
            <person name="Borneman A.R."/>
        </authorList>
    </citation>
    <scope>NUCLEOTIDE SEQUENCE [LARGE SCALE GENOMIC DNA]</scope>
    <source>
        <strain evidence="3">cv. Chardonnay</strain>
        <tissue evidence="2">Leaf</tissue>
    </source>
</reference>
<dbReference type="AlphaFoldDB" id="A0A438IZL6"/>
<dbReference type="PANTHER" id="PTHR33116">
    <property type="entry name" value="REVERSE TRANSCRIPTASE ZINC-BINDING DOMAIN-CONTAINING PROTEIN-RELATED-RELATED"/>
    <property type="match status" value="1"/>
</dbReference>
<keyword evidence="1" id="KW-0812">Transmembrane</keyword>
<dbReference type="Proteomes" id="UP000288805">
    <property type="component" value="Unassembled WGS sequence"/>
</dbReference>
<comment type="caution">
    <text evidence="2">The sequence shown here is derived from an EMBL/GenBank/DDBJ whole genome shotgun (WGS) entry which is preliminary data.</text>
</comment>
<organism evidence="2 3">
    <name type="scientific">Vitis vinifera</name>
    <name type="common">Grape</name>
    <dbReference type="NCBI Taxonomy" id="29760"/>
    <lineage>
        <taxon>Eukaryota</taxon>
        <taxon>Viridiplantae</taxon>
        <taxon>Streptophyta</taxon>
        <taxon>Embryophyta</taxon>
        <taxon>Tracheophyta</taxon>
        <taxon>Spermatophyta</taxon>
        <taxon>Magnoliopsida</taxon>
        <taxon>eudicotyledons</taxon>
        <taxon>Gunneridae</taxon>
        <taxon>Pentapetalae</taxon>
        <taxon>rosids</taxon>
        <taxon>Vitales</taxon>
        <taxon>Vitaceae</taxon>
        <taxon>Viteae</taxon>
        <taxon>Vitis</taxon>
    </lineage>
</organism>
<sequence length="408" mass="47306">MEVFSCLLRRAISGGFLSRWRVRGRRGEGILISHLLFADDTLVFCEEFHDQLTYLSWLLMWFEGCSGLRVNLEKSELISMGRVHDIEDLALELGCKVGGLSSCYLGLPLVAPFKSEVVWDGVEERFRKRLAMWKRQYISKGERLTLIWSTFSSMPIYFMSLFYLPRKVRLRLEKIQRDFLWGGGALVQKPHLVRWNLVCLERKKGGLGVRNLALMNKALLSKWNWRFAIESEALWKQVISHKCDVEEGGWCTKAISKRYGVGLWKAIRKEWLCVNSSLAYRMGCGRRVRFWKDKWCGDEPLCESFPSLFSISLAKDAWVSDVWSPNNVEDGWTPLFSRAFNDWEIEMVELLCLRSKHLECKGRTGIKWCGQHLRVELSQSSRFILFWSSEVLLCSLVVVFGGGMCLPR</sequence>
<proteinExistence type="predicted"/>
<keyword evidence="1" id="KW-0472">Membrane</keyword>
<feature type="transmembrane region" description="Helical" evidence="1">
    <location>
        <begin position="384"/>
        <end position="406"/>
    </location>
</feature>
<evidence type="ECO:0000313" key="3">
    <source>
        <dbReference type="Proteomes" id="UP000288805"/>
    </source>
</evidence>